<dbReference type="OrthoDB" id="2015333at2759"/>
<feature type="region of interest" description="Disordered" evidence="1">
    <location>
        <begin position="85"/>
        <end position="119"/>
    </location>
</feature>
<sequence length="1140" mass="129299">MDTASMLEVYRRDRRRLLGFLLSAGGGGGRALDLSRIDLDAVSADYALECVAAGAQFDASEATRRYFDERRYPIMIGSPSGNSYFLLSRPQPSDSPPKEAAPSIGPHAPPPLANSTSAAESRDFFRDAINTSGIGYVTKDDNLADIPPQQVKKVDILSLGLPRLSTELSDDDIRETAYEVLLASLFVSGKMHFSEEKREKKRKFLKGLRTKTEGSNSSPQVEDGYAHILDLIRVQMEISESMDALTKRALRCINLKMVNGQLDVPRISLQLLSSVGKLDFPTERLRVQWQKRQANVLEELLLSSTSLEYDMSETLRIVLSKLKDTEDWVVSVPEGRVEVLTIIERYNTKLSALTKKFDLEDETYHWTHNYHFNFRLYEKLLCSVFDILEDGELVEEADEILETAKLTWPILGITEKLHGIFYAWVLFQKFAQTGEILLLKHASLQIKKLLLHHDIGEIELYTNSFVCSEDACGGDRALSLVDSALLKINVSCRRQLENYHAHFSKKNYLIFEDTLNLALLLVKTPIEDGCEEDIMLNESPEGSTSESKLVHLLIVRSIHAAYKQALISSDGRSETEFKHPLTILANELKLVAEKECTVFSPILTKYYPEAQRVALIFLHMLYGKQLELFLERTDHLENSKEILAASNNFELFIAQKLYSVYGAAGSSFSNYLKPYMIGRFSSPLILQWLHARHENVLEWTKRTIGIEDWTPLSAHEKQATSVVEVFRIVEETVDQFFNASLPLDIVHLRSLLIGITSSLQVYLLHMENQQVSGSTLLPSAPVLTRYSESMNPFAKRKLIEPTVPEEKVATKLNNLTVPKLCVKLNTLQFIRDQLDVIEESIKQSWTSVLSAVRLLDYLACIASGKAISENLSSSDESVDELFTLFDDVRMAAVNITDTILNFIGTRTVFWDMRDSLLFSLYRDSVEGARMQIFIPTIDQVLDQVCDLIVDVLRDQVVLRIFQACMEGFIWVLLDGGPSRAFLEADVDLMHQDLAMLKDLFVAEGQGLALDVVEREAKQAQQILDLYMLKADTVIEMLINESDQMSQHLEVTSARRRHVHDAQTLLRVLCHKKDKIASTFLRIQYHLPRSSDYDDIPVKDVSSKIPIFSDMLKRGTSFNWSETGQQSFRVMKKKLQEATWQ</sequence>
<accession>A0A8T0QKL2</accession>
<dbReference type="Pfam" id="PF25761">
    <property type="entry name" value="TPR_PATROL1"/>
    <property type="match status" value="1"/>
</dbReference>
<dbReference type="PANTHER" id="PTHR31280">
    <property type="entry name" value="PROTEIN UNC-13 HOMOLOG"/>
    <property type="match status" value="1"/>
</dbReference>
<protein>
    <recommendedName>
        <fullName evidence="6">MHD1 domain-containing protein</fullName>
    </recommendedName>
</protein>
<dbReference type="EMBL" id="CM029049">
    <property type="protein sequence ID" value="KAG2574115.1"/>
    <property type="molecule type" value="Genomic_DNA"/>
</dbReference>
<dbReference type="EMBL" id="CM029049">
    <property type="protein sequence ID" value="KAG2574114.1"/>
    <property type="molecule type" value="Genomic_DNA"/>
</dbReference>
<comment type="caution">
    <text evidence="4">The sequence shown here is derived from an EMBL/GenBank/DDBJ whole genome shotgun (WGS) entry which is preliminary data.</text>
</comment>
<evidence type="ECO:0000259" key="3">
    <source>
        <dbReference type="PROSITE" id="PS51259"/>
    </source>
</evidence>
<dbReference type="AlphaFoldDB" id="A0A8T0QKL2"/>
<dbReference type="InterPro" id="IPR014770">
    <property type="entry name" value="Munc13_1"/>
</dbReference>
<name>A0A8T0QKL2_PANVG</name>
<reference evidence="4" key="1">
    <citation type="submission" date="2020-05" db="EMBL/GenBank/DDBJ databases">
        <title>WGS assembly of Panicum virgatum.</title>
        <authorList>
            <person name="Lovell J.T."/>
            <person name="Jenkins J."/>
            <person name="Shu S."/>
            <person name="Juenger T.E."/>
            <person name="Schmutz J."/>
        </authorList>
    </citation>
    <scope>NUCLEOTIDE SEQUENCE</scope>
    <source>
        <strain evidence="4">AP13</strain>
    </source>
</reference>
<dbReference type="InterPro" id="IPR014772">
    <property type="entry name" value="Munc13_dom-2"/>
</dbReference>
<evidence type="ECO:0000313" key="5">
    <source>
        <dbReference type="Proteomes" id="UP000823388"/>
    </source>
</evidence>
<evidence type="ECO:0008006" key="6">
    <source>
        <dbReference type="Google" id="ProtNLM"/>
    </source>
</evidence>
<feature type="domain" description="MHD1" evidence="2">
    <location>
        <begin position="640"/>
        <end position="780"/>
    </location>
</feature>
<evidence type="ECO:0000256" key="1">
    <source>
        <dbReference type="SAM" id="MobiDB-lite"/>
    </source>
</evidence>
<evidence type="ECO:0000313" key="4">
    <source>
        <dbReference type="EMBL" id="KAG2574115.1"/>
    </source>
</evidence>
<dbReference type="PROSITE" id="PS51259">
    <property type="entry name" value="MHD2"/>
    <property type="match status" value="1"/>
</dbReference>
<dbReference type="EMBL" id="CM029049">
    <property type="protein sequence ID" value="KAG2574113.1"/>
    <property type="molecule type" value="Genomic_DNA"/>
</dbReference>
<organism evidence="4 5">
    <name type="scientific">Panicum virgatum</name>
    <name type="common">Blackwell switchgrass</name>
    <dbReference type="NCBI Taxonomy" id="38727"/>
    <lineage>
        <taxon>Eukaryota</taxon>
        <taxon>Viridiplantae</taxon>
        <taxon>Streptophyta</taxon>
        <taxon>Embryophyta</taxon>
        <taxon>Tracheophyta</taxon>
        <taxon>Spermatophyta</taxon>
        <taxon>Magnoliopsida</taxon>
        <taxon>Liliopsida</taxon>
        <taxon>Poales</taxon>
        <taxon>Poaceae</taxon>
        <taxon>PACMAD clade</taxon>
        <taxon>Panicoideae</taxon>
        <taxon>Panicodae</taxon>
        <taxon>Paniceae</taxon>
        <taxon>Panicinae</taxon>
        <taxon>Panicum</taxon>
        <taxon>Panicum sect. Hiantes</taxon>
    </lineage>
</organism>
<dbReference type="Gene3D" id="1.10.357.50">
    <property type="match status" value="1"/>
</dbReference>
<dbReference type="Proteomes" id="UP000823388">
    <property type="component" value="Chromosome 7K"/>
</dbReference>
<dbReference type="InterPro" id="IPR057984">
    <property type="entry name" value="PATROL1_C"/>
</dbReference>
<dbReference type="InterPro" id="IPR008528">
    <property type="entry name" value="unc-13_homologue"/>
</dbReference>
<feature type="domain" description="MHD2" evidence="3">
    <location>
        <begin position="927"/>
        <end position="1037"/>
    </location>
</feature>
<proteinExistence type="predicted"/>
<dbReference type="PANTHER" id="PTHR31280:SF3">
    <property type="entry name" value="DNA TOPOISOMERASE 4 SUBUNIT B (DUF810)"/>
    <property type="match status" value="1"/>
</dbReference>
<dbReference type="PROSITE" id="PS51258">
    <property type="entry name" value="MHD1"/>
    <property type="match status" value="1"/>
</dbReference>
<gene>
    <name evidence="4" type="ORF">PVAP13_7KG302000</name>
</gene>
<evidence type="ECO:0000259" key="2">
    <source>
        <dbReference type="PROSITE" id="PS51258"/>
    </source>
</evidence>
<keyword evidence="5" id="KW-1185">Reference proteome</keyword>